<feature type="compositionally biased region" description="Basic residues" evidence="3">
    <location>
        <begin position="186"/>
        <end position="200"/>
    </location>
</feature>
<proteinExistence type="predicted"/>
<sequence length="426" mass="46848">MQNTSCEPSEAATAAVDEEANAKYRQKYRRLKRYMTDMVFENAALSDHIAQVQEKIGQVSEERRFLLKKLLDYEHEMETQLGRPSSKLNELIANSLPPKRQYKKRDKSATVNGAPNATTSGEGPADAPHDTQGTVPDGTVEVKVEKDEEANGKSGAGERHGGKNGHRVGKKRGPAGKGDQAPDGKPRRKGRLGGNGKKRMQNITVDQSGHPTYPLPVGSFTVHSLGEIVPDRSAFHTECTLYPIGYTITRPYGHYMDPEKRCNYTCRVMDGGERPRFEIVPDDSDPAGTSGEAGETNGTSAEEDTAISGPTTDACHAELLRRINTALNIRSIDSRPMGDWFFGLAHPTIANLLQSLPAAKACPSYRIVKRKETEASREKENDPALSYDALVRHITISTYRTVPEIKEEPPDELFDHSDGNSFSLSV</sequence>
<dbReference type="PANTHER" id="PTHR22715">
    <property type="entry name" value="TRANSFORMING GROWTH FACTOR BETA REGULATED GENE 1"/>
    <property type="match status" value="1"/>
</dbReference>
<dbReference type="VEuPathDB" id="VectorBase:ASTE007300"/>
<feature type="domain" description="INO80 complex subunit E N-terminal" evidence="4">
    <location>
        <begin position="23"/>
        <end position="70"/>
    </location>
</feature>
<reference evidence="5" key="2">
    <citation type="submission" date="2020-05" db="UniProtKB">
        <authorList>
            <consortium name="EnsemblMetazoa"/>
        </authorList>
    </citation>
    <scope>IDENTIFICATION</scope>
    <source>
        <strain evidence="5">Indian</strain>
    </source>
</reference>
<keyword evidence="6" id="KW-1185">Reference proteome</keyword>
<organism evidence="5 6">
    <name type="scientific">Anopheles stephensi</name>
    <name type="common">Indo-Pakistan malaria mosquito</name>
    <dbReference type="NCBI Taxonomy" id="30069"/>
    <lineage>
        <taxon>Eukaryota</taxon>
        <taxon>Metazoa</taxon>
        <taxon>Ecdysozoa</taxon>
        <taxon>Arthropoda</taxon>
        <taxon>Hexapoda</taxon>
        <taxon>Insecta</taxon>
        <taxon>Pterygota</taxon>
        <taxon>Neoptera</taxon>
        <taxon>Endopterygota</taxon>
        <taxon>Diptera</taxon>
        <taxon>Nematocera</taxon>
        <taxon>Culicoidea</taxon>
        <taxon>Culicidae</taxon>
        <taxon>Anophelinae</taxon>
        <taxon>Anopheles</taxon>
    </lineage>
</organism>
<evidence type="ECO:0000259" key="4">
    <source>
        <dbReference type="Pfam" id="PF24237"/>
    </source>
</evidence>
<dbReference type="InterPro" id="IPR040092">
    <property type="entry name" value="TBRG1"/>
</dbReference>
<dbReference type="GO" id="GO:0005634">
    <property type="term" value="C:nucleus"/>
    <property type="evidence" value="ECO:0007669"/>
    <property type="project" value="UniProtKB-SubCell"/>
</dbReference>
<feature type="compositionally biased region" description="Basic residues" evidence="3">
    <location>
        <begin position="162"/>
        <end position="174"/>
    </location>
</feature>
<evidence type="ECO:0000313" key="5">
    <source>
        <dbReference type="EnsemblMetazoa" id="ASTEI01857-PA"/>
    </source>
</evidence>
<accession>A0A182Y071</accession>
<dbReference type="Pfam" id="PF24237">
    <property type="entry name" value="INO80E"/>
    <property type="match status" value="1"/>
</dbReference>
<evidence type="ECO:0000256" key="3">
    <source>
        <dbReference type="SAM" id="MobiDB-lite"/>
    </source>
</evidence>
<dbReference type="VEuPathDB" id="VectorBase:ASTEI01857"/>
<dbReference type="Gene3D" id="3.30.160.360">
    <property type="match status" value="1"/>
</dbReference>
<dbReference type="Pfam" id="PF05964">
    <property type="entry name" value="FYRN"/>
    <property type="match status" value="1"/>
</dbReference>
<evidence type="ECO:0000313" key="6">
    <source>
        <dbReference type="Proteomes" id="UP000076408"/>
    </source>
</evidence>
<dbReference type="Pfam" id="PF05965">
    <property type="entry name" value="FYRC"/>
    <property type="match status" value="1"/>
</dbReference>
<feature type="compositionally biased region" description="Basic and acidic residues" evidence="3">
    <location>
        <begin position="140"/>
        <end position="161"/>
    </location>
</feature>
<reference evidence="6" key="1">
    <citation type="journal article" date="2014" name="Genome Biol.">
        <title>Genome analysis of a major urban malaria vector mosquito, Anopheles stephensi.</title>
        <authorList>
            <person name="Jiang X."/>
            <person name="Peery A."/>
            <person name="Hall A.B."/>
            <person name="Sharma A."/>
            <person name="Chen X.G."/>
            <person name="Waterhouse R.M."/>
            <person name="Komissarov A."/>
            <person name="Riehle M.M."/>
            <person name="Shouche Y."/>
            <person name="Sharakhova M.V."/>
            <person name="Lawson D."/>
            <person name="Pakpour N."/>
            <person name="Arensburger P."/>
            <person name="Davidson V.L."/>
            <person name="Eiglmeier K."/>
            <person name="Emrich S."/>
            <person name="George P."/>
            <person name="Kennedy R.C."/>
            <person name="Mane S.P."/>
            <person name="Maslen G."/>
            <person name="Oringanje C."/>
            <person name="Qi Y."/>
            <person name="Settlage R."/>
            <person name="Tojo M."/>
            <person name="Tubio J.M."/>
            <person name="Unger M.F."/>
            <person name="Wang B."/>
            <person name="Vernick K.D."/>
            <person name="Ribeiro J.M."/>
            <person name="James A.A."/>
            <person name="Michel K."/>
            <person name="Riehle M.A."/>
            <person name="Luckhart S."/>
            <person name="Sharakhov I.V."/>
            <person name="Tu Z."/>
        </authorList>
    </citation>
    <scope>NUCLEOTIDE SEQUENCE [LARGE SCALE GENOMIC DNA]</scope>
    <source>
        <strain evidence="6">Indian</strain>
    </source>
</reference>
<dbReference type="SMART" id="SM00541">
    <property type="entry name" value="FYRN"/>
    <property type="match status" value="1"/>
</dbReference>
<dbReference type="PROSITE" id="PS51543">
    <property type="entry name" value="FYRC"/>
    <property type="match status" value="1"/>
</dbReference>
<dbReference type="Proteomes" id="UP000076408">
    <property type="component" value="Unassembled WGS sequence"/>
</dbReference>
<dbReference type="PROSITE" id="PS51542">
    <property type="entry name" value="FYRN"/>
    <property type="match status" value="1"/>
</dbReference>
<dbReference type="STRING" id="30069.A0A182Y071"/>
<protein>
    <recommendedName>
        <fullName evidence="4">INO80 complex subunit E N-terminal domain-containing protein</fullName>
    </recommendedName>
</protein>
<dbReference type="VEuPathDB" id="VectorBase:ASTEI20_039113"/>
<evidence type="ECO:0000256" key="2">
    <source>
        <dbReference type="ARBA" id="ARBA00023242"/>
    </source>
</evidence>
<dbReference type="OMA" id="YYNDYHK"/>
<feature type="region of interest" description="Disordered" evidence="3">
    <location>
        <begin position="407"/>
        <end position="426"/>
    </location>
</feature>
<dbReference type="PANTHER" id="PTHR22715:SF0">
    <property type="entry name" value="TRANSFORMING GROWTH FACTOR BETA REGULATOR 1"/>
    <property type="match status" value="1"/>
</dbReference>
<name>A0A182Y071_ANOST</name>
<dbReference type="InterPro" id="IPR003888">
    <property type="entry name" value="FYrich_N"/>
</dbReference>
<dbReference type="InterPro" id="IPR056515">
    <property type="entry name" value="INO80E_N"/>
</dbReference>
<feature type="region of interest" description="Disordered" evidence="3">
    <location>
        <begin position="79"/>
        <end position="201"/>
    </location>
</feature>
<evidence type="ECO:0000256" key="1">
    <source>
        <dbReference type="ARBA" id="ARBA00004123"/>
    </source>
</evidence>
<comment type="subcellular location">
    <subcellularLocation>
        <location evidence="1">Nucleus</location>
    </subcellularLocation>
</comment>
<feature type="compositionally biased region" description="Polar residues" evidence="3">
    <location>
        <begin position="109"/>
        <end position="121"/>
    </location>
</feature>
<dbReference type="InterPro" id="IPR003889">
    <property type="entry name" value="FYrich_C"/>
</dbReference>
<keyword evidence="2" id="KW-0539">Nucleus</keyword>
<feature type="compositionally biased region" description="Basic and acidic residues" evidence="3">
    <location>
        <begin position="407"/>
        <end position="418"/>
    </location>
</feature>
<dbReference type="GO" id="GO:0051726">
    <property type="term" value="P:regulation of cell cycle"/>
    <property type="evidence" value="ECO:0007669"/>
    <property type="project" value="TreeGrafter"/>
</dbReference>
<feature type="region of interest" description="Disordered" evidence="3">
    <location>
        <begin position="278"/>
        <end position="309"/>
    </location>
</feature>
<dbReference type="EnsemblMetazoa" id="ASTEI01857-RA">
    <property type="protein sequence ID" value="ASTEI01857-PA"/>
    <property type="gene ID" value="ASTEI01857"/>
</dbReference>
<dbReference type="AlphaFoldDB" id="A0A182Y071"/>